<feature type="transmembrane region" description="Helical" evidence="1">
    <location>
        <begin position="190"/>
        <end position="208"/>
    </location>
</feature>
<name>A0A6V8LBZ5_9ACTN</name>
<sequence>MERVVAEANVRARQRLGWLVVAAVPVLFAAYLAISRGVGVNSDGASNAIQAWDMLHGNVLLSGWTVTDVSFYTNELLLFALVEAVYGYHADTTHAVAALVFTLLVLVVAAAAKGRATGREAVFRVAVAVAIVAVPALGFAAVTQLSSPDHTGTAIPLLLTWLVLERAKPGRWVPYAIAAMLAWGQIADPLVMYIGVLPLIAVGGFRALRGKEWRGLDARLVLAGLGSVLLAQATMYAIRLAGGFGAHAAEAMLSPVADLGKHLWLGARVLAVNFGAYPPDREGPAGVAMSLLHLVGLLAALAAMAVVVSRALRRRHSERLDELVAAGILVNVGAFVVSALPTDLLSARQVVAVLPLGAVLAGRVWGPRLASSQRTLVPAVVVLALLGAELAAHATAPSKPGHAVDVADWLESRGLRYGVGEYWNANNITVLTGGKVQVAPVVAGERIAAYRWESKADWYDAGAHDATFLVVDTRNPASRTEAVARAQFGPPVSRHAFDGAVVLVYDRDLLVGLPAYCVPEMAPSIEECPSHGFPLFG</sequence>
<keyword evidence="1" id="KW-1133">Transmembrane helix</keyword>
<keyword evidence="3" id="KW-1185">Reference proteome</keyword>
<feature type="transmembrane region" description="Helical" evidence="1">
    <location>
        <begin position="121"/>
        <end position="142"/>
    </location>
</feature>
<feature type="transmembrane region" description="Helical" evidence="1">
    <location>
        <begin position="320"/>
        <end position="340"/>
    </location>
</feature>
<evidence type="ECO:0000256" key="1">
    <source>
        <dbReference type="SAM" id="Phobius"/>
    </source>
</evidence>
<feature type="transmembrane region" description="Helical" evidence="1">
    <location>
        <begin position="16"/>
        <end position="34"/>
    </location>
</feature>
<proteinExistence type="predicted"/>
<feature type="transmembrane region" description="Helical" evidence="1">
    <location>
        <begin position="220"/>
        <end position="238"/>
    </location>
</feature>
<feature type="transmembrane region" description="Helical" evidence="1">
    <location>
        <begin position="287"/>
        <end position="308"/>
    </location>
</feature>
<reference evidence="2 3" key="1">
    <citation type="submission" date="2020-03" db="EMBL/GenBank/DDBJ databases">
        <title>Whole genome shotgun sequence of Phytohabitans rumicis NBRC 108638.</title>
        <authorList>
            <person name="Komaki H."/>
            <person name="Tamura T."/>
        </authorList>
    </citation>
    <scope>NUCLEOTIDE SEQUENCE [LARGE SCALE GENOMIC DNA]</scope>
    <source>
        <strain evidence="2 3">NBRC 108638</strain>
    </source>
</reference>
<dbReference type="Proteomes" id="UP000482960">
    <property type="component" value="Unassembled WGS sequence"/>
</dbReference>
<evidence type="ECO:0008006" key="4">
    <source>
        <dbReference type="Google" id="ProtNLM"/>
    </source>
</evidence>
<comment type="caution">
    <text evidence="2">The sequence shown here is derived from an EMBL/GenBank/DDBJ whole genome shotgun (WGS) entry which is preliminary data.</text>
</comment>
<organism evidence="2 3">
    <name type="scientific">Phytohabitans rumicis</name>
    <dbReference type="NCBI Taxonomy" id="1076125"/>
    <lineage>
        <taxon>Bacteria</taxon>
        <taxon>Bacillati</taxon>
        <taxon>Actinomycetota</taxon>
        <taxon>Actinomycetes</taxon>
        <taxon>Micromonosporales</taxon>
        <taxon>Micromonosporaceae</taxon>
    </lineage>
</organism>
<dbReference type="EMBL" id="BLPG01000001">
    <property type="protein sequence ID" value="GFJ94743.1"/>
    <property type="molecule type" value="Genomic_DNA"/>
</dbReference>
<gene>
    <name evidence="2" type="ORF">Prum_083850</name>
</gene>
<keyword evidence="1" id="KW-0812">Transmembrane</keyword>
<reference evidence="2 3" key="2">
    <citation type="submission" date="2020-03" db="EMBL/GenBank/DDBJ databases">
        <authorList>
            <person name="Ichikawa N."/>
            <person name="Kimura A."/>
            <person name="Kitahashi Y."/>
            <person name="Uohara A."/>
        </authorList>
    </citation>
    <scope>NUCLEOTIDE SEQUENCE [LARGE SCALE GENOMIC DNA]</scope>
    <source>
        <strain evidence="2 3">NBRC 108638</strain>
    </source>
</reference>
<evidence type="ECO:0000313" key="2">
    <source>
        <dbReference type="EMBL" id="GFJ94743.1"/>
    </source>
</evidence>
<keyword evidence="1" id="KW-0472">Membrane</keyword>
<dbReference type="RefSeq" id="WP_345538940.1">
    <property type="nucleotide sequence ID" value="NZ_BAABJB010000020.1"/>
</dbReference>
<evidence type="ECO:0000313" key="3">
    <source>
        <dbReference type="Proteomes" id="UP000482960"/>
    </source>
</evidence>
<dbReference type="AlphaFoldDB" id="A0A6V8LBZ5"/>
<accession>A0A6V8LBZ5</accession>
<feature type="transmembrane region" description="Helical" evidence="1">
    <location>
        <begin position="95"/>
        <end position="112"/>
    </location>
</feature>
<protein>
    <recommendedName>
        <fullName evidence="4">Glycosyltransferase RgtA/B/C/D-like domain-containing protein</fullName>
    </recommendedName>
</protein>